<dbReference type="EMBL" id="VGIR01000006">
    <property type="protein sequence ID" value="MBM3330558.1"/>
    <property type="molecule type" value="Genomic_DNA"/>
</dbReference>
<keyword evidence="1" id="KW-0813">Transport</keyword>
<feature type="transmembrane region" description="Helical" evidence="7">
    <location>
        <begin position="69"/>
        <end position="88"/>
    </location>
</feature>
<feature type="transmembrane region" description="Helical" evidence="7">
    <location>
        <begin position="313"/>
        <end position="345"/>
    </location>
</feature>
<evidence type="ECO:0000256" key="3">
    <source>
        <dbReference type="ARBA" id="ARBA00022723"/>
    </source>
</evidence>
<evidence type="ECO:0000256" key="1">
    <source>
        <dbReference type="ARBA" id="ARBA00022448"/>
    </source>
</evidence>
<organism evidence="9 10">
    <name type="scientific">candidate division WOR-3 bacterium</name>
    <dbReference type="NCBI Taxonomy" id="2052148"/>
    <lineage>
        <taxon>Bacteria</taxon>
        <taxon>Bacteria division WOR-3</taxon>
    </lineage>
</organism>
<feature type="domain" description="4Fe-4S ferredoxin-type" evidence="8">
    <location>
        <begin position="512"/>
        <end position="535"/>
    </location>
</feature>
<keyword evidence="2" id="KW-0004">4Fe-4S</keyword>
<evidence type="ECO:0000313" key="9">
    <source>
        <dbReference type="EMBL" id="MBM3330558.1"/>
    </source>
</evidence>
<reference evidence="9" key="1">
    <citation type="submission" date="2019-03" db="EMBL/GenBank/DDBJ databases">
        <title>Lake Tanganyika Metagenome-Assembled Genomes (MAGs).</title>
        <authorList>
            <person name="Tran P."/>
        </authorList>
    </citation>
    <scope>NUCLEOTIDE SEQUENCE</scope>
    <source>
        <strain evidence="9">K_DeepCast_150m_m2_040</strain>
    </source>
</reference>
<proteinExistence type="predicted"/>
<evidence type="ECO:0000313" key="10">
    <source>
        <dbReference type="Proteomes" id="UP000779900"/>
    </source>
</evidence>
<dbReference type="PROSITE" id="PS00198">
    <property type="entry name" value="4FE4S_FER_1"/>
    <property type="match status" value="1"/>
</dbReference>
<dbReference type="Pfam" id="PF13237">
    <property type="entry name" value="Fer4_10"/>
    <property type="match status" value="1"/>
</dbReference>
<keyword evidence="4" id="KW-0249">Electron transport</keyword>
<feature type="transmembrane region" description="Helical" evidence="7">
    <location>
        <begin position="387"/>
        <end position="405"/>
    </location>
</feature>
<dbReference type="AlphaFoldDB" id="A0A937XBW5"/>
<evidence type="ECO:0000256" key="6">
    <source>
        <dbReference type="ARBA" id="ARBA00023014"/>
    </source>
</evidence>
<feature type="transmembrane region" description="Helical" evidence="7">
    <location>
        <begin position="261"/>
        <end position="278"/>
    </location>
</feature>
<feature type="domain" description="4Fe-4S ferredoxin-type" evidence="8">
    <location>
        <begin position="482"/>
        <end position="511"/>
    </location>
</feature>
<evidence type="ECO:0000256" key="4">
    <source>
        <dbReference type="ARBA" id="ARBA00022982"/>
    </source>
</evidence>
<dbReference type="Proteomes" id="UP000779900">
    <property type="component" value="Unassembled WGS sequence"/>
</dbReference>
<dbReference type="InterPro" id="IPR017900">
    <property type="entry name" value="4Fe4S_Fe_S_CS"/>
</dbReference>
<dbReference type="GO" id="GO:0005886">
    <property type="term" value="C:plasma membrane"/>
    <property type="evidence" value="ECO:0007669"/>
    <property type="project" value="TreeGrafter"/>
</dbReference>
<feature type="transmembrane region" description="Helical" evidence="7">
    <location>
        <begin position="41"/>
        <end position="60"/>
    </location>
</feature>
<keyword evidence="7" id="KW-0472">Membrane</keyword>
<dbReference type="InterPro" id="IPR051684">
    <property type="entry name" value="Electron_Trans/Redox"/>
</dbReference>
<dbReference type="PANTHER" id="PTHR30176:SF3">
    <property type="entry name" value="FERREDOXIN-TYPE PROTEIN NAPH"/>
    <property type="match status" value="1"/>
</dbReference>
<name>A0A937XBW5_UNCW3</name>
<protein>
    <submittedName>
        <fullName evidence="9">4Fe-4S binding protein</fullName>
    </submittedName>
</protein>
<sequence length="535" mass="58021">MTGTRFDISARTRVCVFIAIAGASAVSTLLLKFLGHFDWGVLYYGLASMLGLGLFLALFLGRPTILNRWLSFGVIALTGAVAAAFLSFGEKLPLGRVLVFGWLPFALIMLATVIFLRRRVAPYRVVQIASAVLLNAYIVAYLQNKILYQGFLKYLPQPILNCYGGPLAVFACPIGSTQQMVGMKLLPWLPLGMFIVVGAVVGRAACAWLCPFGMWQDLLFKVKVGAKAGNKRWASFGGVGLISALIATALIFFLKLPPLRVFLYAWLPFNLAVLAIVIKGKLELPRRMRLGGFLAAVGLALVVWFKFEIGYAVAAGFVAMILFGITGRWLGAILAAVAGFLLGWLGNPAFHVGPLSGLPLGIGLALASLFVVVMLDVVVKVSLPSNFLKFGVLLLVAGVASYLTAEPWFCKLCPQGTFGAGIPLVLWDPVNALRGLVGWLYWVKIGLLLFFIVAAIAIKRPFCRIICPIGAVYSPFNKGSLMNLKLDESTCIHCGICRKVCPMDIDPVQSQNQLECIRCNECVANCPKSCLRFRA</sequence>
<evidence type="ECO:0000256" key="5">
    <source>
        <dbReference type="ARBA" id="ARBA00023004"/>
    </source>
</evidence>
<dbReference type="GO" id="GO:0051539">
    <property type="term" value="F:4 iron, 4 sulfur cluster binding"/>
    <property type="evidence" value="ECO:0007669"/>
    <property type="project" value="UniProtKB-KW"/>
</dbReference>
<dbReference type="GO" id="GO:0046872">
    <property type="term" value="F:metal ion binding"/>
    <property type="evidence" value="ECO:0007669"/>
    <property type="project" value="UniProtKB-KW"/>
</dbReference>
<dbReference type="PROSITE" id="PS51379">
    <property type="entry name" value="4FE4S_FER_2"/>
    <property type="match status" value="2"/>
</dbReference>
<comment type="caution">
    <text evidence="9">The sequence shown here is derived from an EMBL/GenBank/DDBJ whole genome shotgun (WGS) entry which is preliminary data.</text>
</comment>
<keyword evidence="7" id="KW-0812">Transmembrane</keyword>
<feature type="transmembrane region" description="Helical" evidence="7">
    <location>
        <begin position="439"/>
        <end position="458"/>
    </location>
</feature>
<feature type="transmembrane region" description="Helical" evidence="7">
    <location>
        <begin position="290"/>
        <end position="307"/>
    </location>
</feature>
<dbReference type="Pfam" id="PF12801">
    <property type="entry name" value="Fer4_5"/>
    <property type="match status" value="3"/>
</dbReference>
<feature type="transmembrane region" description="Helical" evidence="7">
    <location>
        <begin position="12"/>
        <end position="35"/>
    </location>
</feature>
<dbReference type="Gene3D" id="3.30.70.20">
    <property type="match status" value="1"/>
</dbReference>
<accession>A0A937XBW5</accession>
<evidence type="ECO:0000256" key="7">
    <source>
        <dbReference type="SAM" id="Phobius"/>
    </source>
</evidence>
<feature type="transmembrane region" description="Helical" evidence="7">
    <location>
        <begin position="94"/>
        <end position="116"/>
    </location>
</feature>
<gene>
    <name evidence="9" type="ORF">FJY68_01745</name>
</gene>
<keyword evidence="5" id="KW-0408">Iron</keyword>
<feature type="transmembrane region" description="Helical" evidence="7">
    <location>
        <begin position="233"/>
        <end position="255"/>
    </location>
</feature>
<feature type="transmembrane region" description="Helical" evidence="7">
    <location>
        <begin position="357"/>
        <end position="375"/>
    </location>
</feature>
<evidence type="ECO:0000259" key="8">
    <source>
        <dbReference type="PROSITE" id="PS51379"/>
    </source>
</evidence>
<feature type="transmembrane region" description="Helical" evidence="7">
    <location>
        <begin position="123"/>
        <end position="142"/>
    </location>
</feature>
<evidence type="ECO:0000256" key="2">
    <source>
        <dbReference type="ARBA" id="ARBA00022485"/>
    </source>
</evidence>
<dbReference type="SUPFAM" id="SSF54862">
    <property type="entry name" value="4Fe-4S ferredoxins"/>
    <property type="match status" value="1"/>
</dbReference>
<dbReference type="InterPro" id="IPR017896">
    <property type="entry name" value="4Fe4S_Fe-S-bd"/>
</dbReference>
<keyword evidence="3" id="KW-0479">Metal-binding</keyword>
<feature type="transmembrane region" description="Helical" evidence="7">
    <location>
        <begin position="188"/>
        <end position="212"/>
    </location>
</feature>
<dbReference type="PANTHER" id="PTHR30176">
    <property type="entry name" value="FERREDOXIN-TYPE PROTEIN NAPH"/>
    <property type="match status" value="1"/>
</dbReference>
<keyword evidence="6" id="KW-0411">Iron-sulfur</keyword>
<keyword evidence="7" id="KW-1133">Transmembrane helix</keyword>